<proteinExistence type="predicted"/>
<gene>
    <name evidence="2" type="ORF">GCM10022403_092950</name>
</gene>
<feature type="compositionally biased region" description="Polar residues" evidence="1">
    <location>
        <begin position="122"/>
        <end position="138"/>
    </location>
</feature>
<dbReference type="Proteomes" id="UP001501009">
    <property type="component" value="Unassembled WGS sequence"/>
</dbReference>
<evidence type="ECO:0000313" key="2">
    <source>
        <dbReference type="EMBL" id="GAA3846660.1"/>
    </source>
</evidence>
<sequence length="154" mass="17780">MQVTDRYGTARAMAWDGIHPRLTTRSAWIDHAGELPVIEGTLIRLQVDRLLRPVVARARQAFLRRFDLEHTFRLMKQTLGWTRPKIRTPEAGDRWTWLWNTGRPCVPPPVSRNPRRGGRTGIESNTTCPFVSRSNAQRSDCRARDHRRTLASGR</sequence>
<dbReference type="EMBL" id="BAABDE010000050">
    <property type="protein sequence ID" value="GAA3846660.1"/>
    <property type="molecule type" value="Genomic_DNA"/>
</dbReference>
<feature type="compositionally biased region" description="Basic residues" evidence="1">
    <location>
        <begin position="144"/>
        <end position="154"/>
    </location>
</feature>
<name>A0ABP7JLS4_9ACTN</name>
<evidence type="ECO:0000256" key="1">
    <source>
        <dbReference type="SAM" id="MobiDB-lite"/>
    </source>
</evidence>
<feature type="region of interest" description="Disordered" evidence="1">
    <location>
        <begin position="108"/>
        <end position="154"/>
    </location>
</feature>
<keyword evidence="3" id="KW-1185">Reference proteome</keyword>
<reference evidence="3" key="1">
    <citation type="journal article" date="2019" name="Int. J. Syst. Evol. Microbiol.">
        <title>The Global Catalogue of Microorganisms (GCM) 10K type strain sequencing project: providing services to taxonomists for standard genome sequencing and annotation.</title>
        <authorList>
            <consortium name="The Broad Institute Genomics Platform"/>
            <consortium name="The Broad Institute Genome Sequencing Center for Infectious Disease"/>
            <person name="Wu L."/>
            <person name="Ma J."/>
        </authorList>
    </citation>
    <scope>NUCLEOTIDE SEQUENCE [LARGE SCALE GENOMIC DNA]</scope>
    <source>
        <strain evidence="3">JCM 17138</strain>
    </source>
</reference>
<protein>
    <recommendedName>
        <fullName evidence="4">Transposase</fullName>
    </recommendedName>
</protein>
<evidence type="ECO:0008006" key="4">
    <source>
        <dbReference type="Google" id="ProtNLM"/>
    </source>
</evidence>
<organism evidence="2 3">
    <name type="scientific">Streptomyces coacervatus</name>
    <dbReference type="NCBI Taxonomy" id="647381"/>
    <lineage>
        <taxon>Bacteria</taxon>
        <taxon>Bacillati</taxon>
        <taxon>Actinomycetota</taxon>
        <taxon>Actinomycetes</taxon>
        <taxon>Kitasatosporales</taxon>
        <taxon>Streptomycetaceae</taxon>
        <taxon>Streptomyces</taxon>
    </lineage>
</organism>
<comment type="caution">
    <text evidence="2">The sequence shown here is derived from an EMBL/GenBank/DDBJ whole genome shotgun (WGS) entry which is preliminary data.</text>
</comment>
<accession>A0ABP7JLS4</accession>
<evidence type="ECO:0000313" key="3">
    <source>
        <dbReference type="Proteomes" id="UP001501009"/>
    </source>
</evidence>